<feature type="chain" id="PRO_5014474557" description="Alkaline phosphatase" evidence="2">
    <location>
        <begin position="28"/>
        <end position="846"/>
    </location>
</feature>
<dbReference type="Proteomes" id="UP000006906">
    <property type="component" value="Chromosome 5"/>
</dbReference>
<dbReference type="InterPro" id="IPR029052">
    <property type="entry name" value="Metallo-depent_PP-like"/>
</dbReference>
<accession>A0A2K3DT40</accession>
<evidence type="ECO:0000259" key="3">
    <source>
        <dbReference type="Pfam" id="PF09423"/>
    </source>
</evidence>
<evidence type="ECO:0008006" key="7">
    <source>
        <dbReference type="Google" id="ProtNLM"/>
    </source>
</evidence>
<dbReference type="Gramene" id="PNW83702">
    <property type="protein sequence ID" value="PNW83702"/>
    <property type="gene ID" value="CHLRE_05g239850v5"/>
</dbReference>
<dbReference type="PANTHER" id="PTHR43606">
    <property type="entry name" value="PHOSPHATASE, PUTATIVE (AFU_ORTHOLOGUE AFUA_6G08710)-RELATED"/>
    <property type="match status" value="1"/>
</dbReference>
<feature type="compositionally biased region" description="Low complexity" evidence="1">
    <location>
        <begin position="176"/>
        <end position="194"/>
    </location>
</feature>
<dbReference type="InterPro" id="IPR032093">
    <property type="entry name" value="PhoD_N"/>
</dbReference>
<dbReference type="Pfam" id="PF16655">
    <property type="entry name" value="PhoD_N"/>
    <property type="match status" value="1"/>
</dbReference>
<dbReference type="STRING" id="3055.A0A2K3DT40"/>
<evidence type="ECO:0000256" key="1">
    <source>
        <dbReference type="SAM" id="MobiDB-lite"/>
    </source>
</evidence>
<dbReference type="InterPro" id="IPR038607">
    <property type="entry name" value="PhoD-like_sf"/>
</dbReference>
<reference evidence="5 6" key="1">
    <citation type="journal article" date="2007" name="Science">
        <title>The Chlamydomonas genome reveals the evolution of key animal and plant functions.</title>
        <authorList>
            <person name="Merchant S.S."/>
            <person name="Prochnik S.E."/>
            <person name="Vallon O."/>
            <person name="Harris E.H."/>
            <person name="Karpowicz S.J."/>
            <person name="Witman G.B."/>
            <person name="Terry A."/>
            <person name="Salamov A."/>
            <person name="Fritz-Laylin L.K."/>
            <person name="Marechal-Drouard L."/>
            <person name="Marshall W.F."/>
            <person name="Qu L.H."/>
            <person name="Nelson D.R."/>
            <person name="Sanderfoot A.A."/>
            <person name="Spalding M.H."/>
            <person name="Kapitonov V.V."/>
            <person name="Ren Q."/>
            <person name="Ferris P."/>
            <person name="Lindquist E."/>
            <person name="Shapiro H."/>
            <person name="Lucas S.M."/>
            <person name="Grimwood J."/>
            <person name="Schmutz J."/>
            <person name="Cardol P."/>
            <person name="Cerutti H."/>
            <person name="Chanfreau G."/>
            <person name="Chen C.L."/>
            <person name="Cognat V."/>
            <person name="Croft M.T."/>
            <person name="Dent R."/>
            <person name="Dutcher S."/>
            <person name="Fernandez E."/>
            <person name="Fukuzawa H."/>
            <person name="Gonzalez-Ballester D."/>
            <person name="Gonzalez-Halphen D."/>
            <person name="Hallmann A."/>
            <person name="Hanikenne M."/>
            <person name="Hippler M."/>
            <person name="Inwood W."/>
            <person name="Jabbari K."/>
            <person name="Kalanon M."/>
            <person name="Kuras R."/>
            <person name="Lefebvre P.A."/>
            <person name="Lemaire S.D."/>
            <person name="Lobanov A.V."/>
            <person name="Lohr M."/>
            <person name="Manuell A."/>
            <person name="Meier I."/>
            <person name="Mets L."/>
            <person name="Mittag M."/>
            <person name="Mittelmeier T."/>
            <person name="Moroney J.V."/>
            <person name="Moseley J."/>
            <person name="Napoli C."/>
            <person name="Nedelcu A.M."/>
            <person name="Niyogi K."/>
            <person name="Novoselov S.V."/>
            <person name="Paulsen I.T."/>
            <person name="Pazour G."/>
            <person name="Purton S."/>
            <person name="Ral J.P."/>
            <person name="Riano-Pachon D.M."/>
            <person name="Riekhof W."/>
            <person name="Rymarquis L."/>
            <person name="Schroda M."/>
            <person name="Stern D."/>
            <person name="Umen J."/>
            <person name="Willows R."/>
            <person name="Wilson N."/>
            <person name="Zimmer S.L."/>
            <person name="Allmer J."/>
            <person name="Balk J."/>
            <person name="Bisova K."/>
            <person name="Chen C.J."/>
            <person name="Elias M."/>
            <person name="Gendler K."/>
            <person name="Hauser C."/>
            <person name="Lamb M.R."/>
            <person name="Ledford H."/>
            <person name="Long J.C."/>
            <person name="Minagawa J."/>
            <person name="Page M.D."/>
            <person name="Pan J."/>
            <person name="Pootakham W."/>
            <person name="Roje S."/>
            <person name="Rose A."/>
            <person name="Stahlberg E."/>
            <person name="Terauchi A.M."/>
            <person name="Yang P."/>
            <person name="Ball S."/>
            <person name="Bowler C."/>
            <person name="Dieckmann C.L."/>
            <person name="Gladyshev V.N."/>
            <person name="Green P."/>
            <person name="Jorgensen R."/>
            <person name="Mayfield S."/>
            <person name="Mueller-Roeber B."/>
            <person name="Rajamani S."/>
            <person name="Sayre R.T."/>
            <person name="Brokstein P."/>
            <person name="Dubchak I."/>
            <person name="Goodstein D."/>
            <person name="Hornick L."/>
            <person name="Huang Y.W."/>
            <person name="Jhaveri J."/>
            <person name="Luo Y."/>
            <person name="Martinez D."/>
            <person name="Ngau W.C."/>
            <person name="Otillar B."/>
            <person name="Poliakov A."/>
            <person name="Porter A."/>
            <person name="Szajkowski L."/>
            <person name="Werner G."/>
            <person name="Zhou K."/>
            <person name="Grigoriev I.V."/>
            <person name="Rokhsar D.S."/>
            <person name="Grossman A.R."/>
        </authorList>
    </citation>
    <scope>NUCLEOTIDE SEQUENCE [LARGE SCALE GENOMIC DNA]</scope>
    <source>
        <strain evidence="6">CC-503</strain>
    </source>
</reference>
<dbReference type="PANTHER" id="PTHR43606:SF2">
    <property type="entry name" value="ALKALINE PHOSPHATASE FAMILY PROTEIN (AFU_ORTHOLOGUE AFUA_5G03860)"/>
    <property type="match status" value="1"/>
</dbReference>
<dbReference type="InParanoid" id="A0A2K3DT40"/>
<evidence type="ECO:0000259" key="4">
    <source>
        <dbReference type="Pfam" id="PF16655"/>
    </source>
</evidence>
<feature type="domain" description="PhoD-like phosphatase metallophosphatase" evidence="3">
    <location>
        <begin position="208"/>
        <end position="692"/>
    </location>
</feature>
<dbReference type="KEGG" id="cre:CHLRE_05g239850v5"/>
<feature type="compositionally biased region" description="Low complexity" evidence="1">
    <location>
        <begin position="140"/>
        <end position="159"/>
    </location>
</feature>
<dbReference type="Pfam" id="PF09423">
    <property type="entry name" value="PhoD"/>
    <property type="match status" value="1"/>
</dbReference>
<feature type="signal peptide" evidence="2">
    <location>
        <begin position="1"/>
        <end position="27"/>
    </location>
</feature>
<keyword evidence="6" id="KW-1185">Reference proteome</keyword>
<name>A0A2K3DT40_CHLRE</name>
<dbReference type="EMBL" id="CM008966">
    <property type="protein sequence ID" value="PNW83702.1"/>
    <property type="molecule type" value="Genomic_DNA"/>
</dbReference>
<dbReference type="GeneID" id="5723324"/>
<evidence type="ECO:0000313" key="6">
    <source>
        <dbReference type="Proteomes" id="UP000006906"/>
    </source>
</evidence>
<feature type="domain" description="Phospholipase D N-terminal" evidence="4">
    <location>
        <begin position="36"/>
        <end position="129"/>
    </location>
</feature>
<dbReference type="InterPro" id="IPR018946">
    <property type="entry name" value="PhoD-like_MPP"/>
</dbReference>
<dbReference type="Gene3D" id="3.60.21.70">
    <property type="entry name" value="PhoD-like phosphatase"/>
    <property type="match status" value="1"/>
</dbReference>
<gene>
    <name evidence="5" type="ORF">CHLRE_05g239850v5</name>
</gene>
<dbReference type="Gene3D" id="2.60.40.380">
    <property type="entry name" value="Purple acid phosphatase-like, N-terminal"/>
    <property type="match status" value="1"/>
</dbReference>
<dbReference type="CDD" id="cd07389">
    <property type="entry name" value="MPP_PhoD"/>
    <property type="match status" value="1"/>
</dbReference>
<sequence length="846" mass="90140">MATSSVARCGLAYCALLALYAVALTSGQQQDWTFQHGVASGDPLPDRVVLWTRVSWTGAAAAPPSDNVELTVEVAKSQDMSAEPKSYKVTCTAAADWTCKLDADGLSPAVKYFYRFTAPGGVRSPVGRFHLPYPRGLNVPPSQRRSSAFPAPSSRRPSARTFQRFAHHTHCITTQPLPHSRSSPLPPSSFSSSSTQPTGDARQGRVRLAVFSCSNWGWGYFHAYGVAATYELDAWVHLGDFIYGELETGRVPRSDPNNPASNQAVRFGLKPANEILTITDYRQRYALYRTDSSLQALSAAAPTIAIWDDHETANNAWKDGFPDAPSSQNNITASRRAAGVQAWHEWLPVRPSGGVGSASSYTELAINRTLNFGSTLSLFLTEDRLQARSSPPYINGALYSSAGSLGAAVGGVAPSKWGPAEEAKILAVKAQADAFANDPNRTILGKPQVSWLKQQNDDSAAAGVTWQLFAVTTIMQDILPNPPAAIAAANASGDAANAAFWGGVWANCSSSDVAVVNGTPTNAAGIHLYSTACYRRPYIGAELKYNLSDRTPGSPTGAGAFAGLVGGCRAIEASSRYNVILDFDAWQGFRAERDELLDIAADSNNAVFIAGDSHVFWASVLKKANGEVVAAEFDVSSVSSVGFEELFPFMPVDMLAASLVAGGGFRGGLRYANTDRKGFIYLAIDGEKQHADYIGIDDHCTPAGINSSFCMAGFDRYTSIERAKRGLPNDLQRTSCLTEAERVSGIVAAPPVPAYRRMGCSSYNGAKPTVFAFASGSTQLVAHAARGQSYSVEQCATAAHAAGMKLFALNPSRTRCMGSKKSSMRKQGKRSDAGCSGAGRVPVYAL</sequence>
<dbReference type="SUPFAM" id="SSF56300">
    <property type="entry name" value="Metallo-dependent phosphatases"/>
    <property type="match status" value="1"/>
</dbReference>
<dbReference type="RefSeq" id="XP_042924916.1">
    <property type="nucleotide sequence ID" value="XM_043062351.1"/>
</dbReference>
<feature type="region of interest" description="Disordered" evidence="1">
    <location>
        <begin position="173"/>
        <end position="201"/>
    </location>
</feature>
<dbReference type="AlphaFoldDB" id="A0A2K3DT40"/>
<keyword evidence="2" id="KW-0732">Signal</keyword>
<evidence type="ECO:0000256" key="2">
    <source>
        <dbReference type="SAM" id="SignalP"/>
    </source>
</evidence>
<evidence type="ECO:0000313" key="5">
    <source>
        <dbReference type="EMBL" id="PNW83702.1"/>
    </source>
</evidence>
<proteinExistence type="predicted"/>
<protein>
    <recommendedName>
        <fullName evidence="7">Alkaline phosphatase</fullName>
    </recommendedName>
</protein>
<dbReference type="InterPro" id="IPR052900">
    <property type="entry name" value="Phospholipid_Metab_Enz"/>
</dbReference>
<dbReference type="ExpressionAtlas" id="A0A2K3DT40">
    <property type="expression patterns" value="differential"/>
</dbReference>
<organism evidence="5 6">
    <name type="scientific">Chlamydomonas reinhardtii</name>
    <name type="common">Chlamydomonas smithii</name>
    <dbReference type="NCBI Taxonomy" id="3055"/>
    <lineage>
        <taxon>Eukaryota</taxon>
        <taxon>Viridiplantae</taxon>
        <taxon>Chlorophyta</taxon>
        <taxon>core chlorophytes</taxon>
        <taxon>Chlorophyceae</taxon>
        <taxon>CS clade</taxon>
        <taxon>Chlamydomonadales</taxon>
        <taxon>Chlamydomonadaceae</taxon>
        <taxon>Chlamydomonas</taxon>
    </lineage>
</organism>
<dbReference type="OrthoDB" id="44589at2759"/>
<feature type="region of interest" description="Disordered" evidence="1">
    <location>
        <begin position="134"/>
        <end position="159"/>
    </location>
</feature>